<feature type="compositionally biased region" description="Basic and acidic residues" evidence="5">
    <location>
        <begin position="156"/>
        <end position="205"/>
    </location>
</feature>
<keyword evidence="7" id="KW-1185">Reference proteome</keyword>
<evidence type="ECO:0000256" key="4">
    <source>
        <dbReference type="RuleBase" id="RU003512"/>
    </source>
</evidence>
<dbReference type="InterPro" id="IPR050492">
    <property type="entry name" value="Bact_metal-bind_prot9"/>
</dbReference>
<evidence type="ECO:0000256" key="3">
    <source>
        <dbReference type="ARBA" id="ARBA00022729"/>
    </source>
</evidence>
<evidence type="ECO:0000256" key="2">
    <source>
        <dbReference type="ARBA" id="ARBA00022448"/>
    </source>
</evidence>
<keyword evidence="2 4" id="KW-0813">Transport</keyword>
<protein>
    <submittedName>
        <fullName evidence="6">ABC transporter substrate-binding protein</fullName>
    </submittedName>
</protein>
<dbReference type="EMBL" id="RZNY01000009">
    <property type="protein sequence ID" value="RUT46374.1"/>
    <property type="molecule type" value="Genomic_DNA"/>
</dbReference>
<dbReference type="Proteomes" id="UP000279446">
    <property type="component" value="Unassembled WGS sequence"/>
</dbReference>
<dbReference type="InterPro" id="IPR006129">
    <property type="entry name" value="AdhesinB"/>
</dbReference>
<comment type="caution">
    <text evidence="6">The sequence shown here is derived from an EMBL/GenBank/DDBJ whole genome shotgun (WGS) entry which is preliminary data.</text>
</comment>
<dbReference type="OrthoDB" id="9810636at2"/>
<dbReference type="PROSITE" id="PS51257">
    <property type="entry name" value="PROKAR_LIPOPROTEIN"/>
    <property type="match status" value="1"/>
</dbReference>
<name>A0A3S1DSM1_9BACL</name>
<dbReference type="PANTHER" id="PTHR42953">
    <property type="entry name" value="HIGH-AFFINITY ZINC UPTAKE SYSTEM PROTEIN ZNUA-RELATED"/>
    <property type="match status" value="1"/>
</dbReference>
<dbReference type="PRINTS" id="PR00691">
    <property type="entry name" value="ADHESINB"/>
</dbReference>
<dbReference type="PANTHER" id="PTHR42953:SF3">
    <property type="entry name" value="HIGH-AFFINITY ZINC UPTAKE SYSTEM PROTEIN ZNUA"/>
    <property type="match status" value="1"/>
</dbReference>
<dbReference type="CDD" id="cd01017">
    <property type="entry name" value="AdcA"/>
    <property type="match status" value="1"/>
</dbReference>
<keyword evidence="3" id="KW-0732">Signal</keyword>
<dbReference type="GO" id="GO:0046872">
    <property type="term" value="F:metal ion binding"/>
    <property type="evidence" value="ECO:0007669"/>
    <property type="project" value="InterPro"/>
</dbReference>
<dbReference type="SUPFAM" id="SSF53807">
    <property type="entry name" value="Helical backbone' metal receptor"/>
    <property type="match status" value="1"/>
</dbReference>
<organism evidence="6 7">
    <name type="scientific">Paenibacillus anaericanus</name>
    <dbReference type="NCBI Taxonomy" id="170367"/>
    <lineage>
        <taxon>Bacteria</taxon>
        <taxon>Bacillati</taxon>
        <taxon>Bacillota</taxon>
        <taxon>Bacilli</taxon>
        <taxon>Bacillales</taxon>
        <taxon>Paenibacillaceae</taxon>
        <taxon>Paenibacillus</taxon>
    </lineage>
</organism>
<evidence type="ECO:0000256" key="5">
    <source>
        <dbReference type="SAM" id="MobiDB-lite"/>
    </source>
</evidence>
<evidence type="ECO:0000313" key="7">
    <source>
        <dbReference type="Proteomes" id="UP000279446"/>
    </source>
</evidence>
<evidence type="ECO:0000256" key="1">
    <source>
        <dbReference type="ARBA" id="ARBA00011028"/>
    </source>
</evidence>
<accession>A0A3S1DSM1</accession>
<dbReference type="InterPro" id="IPR006127">
    <property type="entry name" value="ZnuA-like"/>
</dbReference>
<reference evidence="6 7" key="1">
    <citation type="submission" date="2018-12" db="EMBL/GenBank/DDBJ databases">
        <authorList>
            <person name="Sun L."/>
            <person name="Chen Z."/>
        </authorList>
    </citation>
    <scope>NUCLEOTIDE SEQUENCE [LARGE SCALE GENOMIC DNA]</scope>
    <source>
        <strain evidence="6 7">DSM 15890</strain>
    </source>
</reference>
<dbReference type="PRINTS" id="PR00690">
    <property type="entry name" value="ADHESNFAMILY"/>
</dbReference>
<dbReference type="AlphaFoldDB" id="A0A3S1DSM1"/>
<dbReference type="Gene3D" id="3.40.50.1980">
    <property type="entry name" value="Nitrogenase molybdenum iron protein domain"/>
    <property type="match status" value="3"/>
</dbReference>
<dbReference type="Pfam" id="PF01297">
    <property type="entry name" value="ZnuA"/>
    <property type="match status" value="1"/>
</dbReference>
<evidence type="ECO:0000313" key="6">
    <source>
        <dbReference type="EMBL" id="RUT46374.1"/>
    </source>
</evidence>
<dbReference type="GO" id="GO:0030001">
    <property type="term" value="P:metal ion transport"/>
    <property type="evidence" value="ECO:0007669"/>
    <property type="project" value="InterPro"/>
</dbReference>
<feature type="region of interest" description="Disordered" evidence="5">
    <location>
        <begin position="150"/>
        <end position="207"/>
    </location>
</feature>
<proteinExistence type="inferred from homology"/>
<dbReference type="InterPro" id="IPR006128">
    <property type="entry name" value="Lipoprotein_PsaA-like"/>
</dbReference>
<dbReference type="GO" id="GO:0007155">
    <property type="term" value="P:cell adhesion"/>
    <property type="evidence" value="ECO:0007669"/>
    <property type="project" value="InterPro"/>
</dbReference>
<comment type="similarity">
    <text evidence="1 4">Belongs to the bacterial solute-binding protein 9 family.</text>
</comment>
<sequence>MNKNIKIKESLILKFKNQKFIAFLLGLILIVSGCGGGVNNSDTVVNNANSTESGNKTVVQTKKLKIQVSIYPMYEFTKNVAGDLAEVEVLVPGGMEPHDWEPTPQDLKKIAESDVLVYNGAGMEGWIDQVLSAVSNDKLVKIEASHGLDIMEGSDEEVHEHEGEEAHDHEGEEAHDHNGEEAHEHEGEEAHEHAEEGHHHDHGGLDPHVWLSPTLAIKEVRNIEAGLVEAAPEHKDEFKKNADEYVAALEQLDQEFKDGLSNTKRKDFITQHAAFGYLAKEYGLTQVPIAGLSPEQEPSAEKMTEIVKFAKEHHVKTIFFETLVSSKVADTIAKEIGAQSAVLNPIEGLTDEDKANNLDYLSIMRQNLEGLKAALNE</sequence>
<gene>
    <name evidence="6" type="ORF">EJP82_12975</name>
</gene>